<evidence type="ECO:0000256" key="1">
    <source>
        <dbReference type="ARBA" id="ARBA00004786"/>
    </source>
</evidence>
<evidence type="ECO:0000259" key="9">
    <source>
        <dbReference type="Pfam" id="PF00171"/>
    </source>
</evidence>
<dbReference type="Gene3D" id="3.40.605.10">
    <property type="entry name" value="Aldehyde Dehydrogenase, Chain A, domain 1"/>
    <property type="match status" value="1"/>
</dbReference>
<dbReference type="Gene3D" id="3.40.309.10">
    <property type="entry name" value="Aldehyde Dehydrogenase, Chain A, domain 2"/>
    <property type="match status" value="1"/>
</dbReference>
<accession>J7GWD9</accession>
<dbReference type="PROSITE" id="PS00687">
    <property type="entry name" value="ALDEHYDE_DEHYDR_GLU"/>
    <property type="match status" value="1"/>
</dbReference>
<dbReference type="InterPro" id="IPR016163">
    <property type="entry name" value="Ald_DH_C"/>
</dbReference>
<evidence type="ECO:0000256" key="3">
    <source>
        <dbReference type="ARBA" id="ARBA00023027"/>
    </source>
</evidence>
<dbReference type="GO" id="GO:0003700">
    <property type="term" value="F:DNA-binding transcription factor activity"/>
    <property type="evidence" value="ECO:0007669"/>
    <property type="project" value="InterPro"/>
</dbReference>
<dbReference type="AlphaFoldDB" id="J7GWD9"/>
<dbReference type="Pfam" id="PF01619">
    <property type="entry name" value="Pro_dh"/>
    <property type="match status" value="1"/>
</dbReference>
<dbReference type="GO" id="GO:0009898">
    <property type="term" value="C:cytoplasmic side of plasma membrane"/>
    <property type="evidence" value="ECO:0007669"/>
    <property type="project" value="TreeGrafter"/>
</dbReference>
<dbReference type="KEGG" id="crc:A33Y_0103"/>
<organism evidence="12 13">
    <name type="scientific">Candidatus Carsonella ruddii CS isolate Thao2000</name>
    <dbReference type="NCBI Taxonomy" id="1202537"/>
    <lineage>
        <taxon>Bacteria</taxon>
        <taxon>Pseudomonadati</taxon>
        <taxon>Pseudomonadota</taxon>
        <taxon>Gammaproteobacteria</taxon>
        <taxon>Oceanospirillales</taxon>
        <taxon>Halomonadaceae</taxon>
        <taxon>Zymobacter group</taxon>
        <taxon>Candidatus Carsonella</taxon>
    </lineage>
</organism>
<evidence type="ECO:0000256" key="7">
    <source>
        <dbReference type="PROSITE-ProRule" id="PRU10007"/>
    </source>
</evidence>
<dbReference type="InterPro" id="IPR029510">
    <property type="entry name" value="Ald_DH_CS_GLU"/>
</dbReference>
<comment type="cofactor">
    <cofactor evidence="5">
        <name>FAD</name>
        <dbReference type="ChEBI" id="CHEBI:57692"/>
    </cofactor>
</comment>
<dbReference type="PATRIC" id="fig|1202537.3.peg.85"/>
<keyword evidence="5" id="KW-0805">Transcription regulation</keyword>
<dbReference type="InterPro" id="IPR029041">
    <property type="entry name" value="FAD-linked_oxidoreductase-like"/>
</dbReference>
<evidence type="ECO:0000256" key="8">
    <source>
        <dbReference type="RuleBase" id="RU003345"/>
    </source>
</evidence>
<dbReference type="InterPro" id="IPR016160">
    <property type="entry name" value="Ald_DH_CS_CYS"/>
</dbReference>
<comment type="pathway">
    <text evidence="1 5">Amino-acid degradation; L-proline degradation into L-glutamate; L-glutamate from L-proline: step 2/2.</text>
</comment>
<dbReference type="InterPro" id="IPR016161">
    <property type="entry name" value="Ald_DH/histidinol_DH"/>
</dbReference>
<dbReference type="GO" id="GO:0004657">
    <property type="term" value="F:proline dehydrogenase activity"/>
    <property type="evidence" value="ECO:0007669"/>
    <property type="project" value="UniProtKB-UniRule"/>
</dbReference>
<dbReference type="PANTHER" id="PTHR42862">
    <property type="entry name" value="DELTA-1-PYRROLINE-5-CARBOXYLATE DEHYDROGENASE 1, ISOFORM A-RELATED"/>
    <property type="match status" value="1"/>
</dbReference>
<comment type="function">
    <text evidence="5">Oxidizes proline to glutamate for use as a carbon and nitrogen source.</text>
</comment>
<dbReference type="PIRSF" id="PIRSF000197">
    <property type="entry name" value="Bifunct_PutA"/>
    <property type="match status" value="1"/>
</dbReference>
<dbReference type="HOGENOM" id="CLU_005682_1_0_6"/>
<dbReference type="EC" id="1.5.5.2" evidence="5"/>
<dbReference type="SUPFAM" id="SSF51730">
    <property type="entry name" value="FAD-linked oxidoreductase"/>
    <property type="match status" value="1"/>
</dbReference>
<feature type="active site" evidence="6">
    <location>
        <position position="811"/>
    </location>
</feature>
<dbReference type="InterPro" id="IPR015590">
    <property type="entry name" value="Aldehyde_DH_dom"/>
</dbReference>
<dbReference type="InterPro" id="IPR024089">
    <property type="entry name" value="PRODH_PutA_dom_I/II"/>
</dbReference>
<proteinExistence type="inferred from homology"/>
<evidence type="ECO:0000256" key="2">
    <source>
        <dbReference type="ARBA" id="ARBA00023002"/>
    </source>
</evidence>
<feature type="active site" evidence="6 7">
    <location>
        <position position="777"/>
    </location>
</feature>
<protein>
    <recommendedName>
        <fullName evidence="5">Bifunctional protein PutA</fullName>
    </recommendedName>
    <domain>
        <recommendedName>
            <fullName evidence="5">Proline dehydrogenase</fullName>
            <ecNumber evidence="5">1.5.5.2</ecNumber>
        </recommendedName>
        <alternativeName>
            <fullName evidence="5">Proline oxidase</fullName>
        </alternativeName>
    </domain>
    <domain>
        <recommendedName>
            <fullName evidence="5">Delta-1-pyrroline-5-carboxylate dehydrogenase</fullName>
            <shortName evidence="5">P5C dehydrogenase</shortName>
            <ecNumber evidence="5">1.2.1.88</ecNumber>
        </recommendedName>
        <alternativeName>
            <fullName evidence="5">L-glutamate gamma-semialdehyde dehydrogenase</fullName>
        </alternativeName>
    </domain>
</protein>
<dbReference type="Pfam" id="PF14850">
    <property type="entry name" value="Pro_dh-DNA_bdg"/>
    <property type="match status" value="1"/>
</dbReference>
<evidence type="ECO:0000313" key="13">
    <source>
        <dbReference type="Proteomes" id="UP000003931"/>
    </source>
</evidence>
<dbReference type="InterPro" id="IPR025703">
    <property type="entry name" value="Bifunct_PutA"/>
</dbReference>
<gene>
    <name evidence="12" type="primary">putA</name>
    <name evidence="12" type="ORF">A33Y_0103</name>
</gene>
<evidence type="ECO:0000259" key="10">
    <source>
        <dbReference type="Pfam" id="PF01619"/>
    </source>
</evidence>
<comment type="similarity">
    <text evidence="5">In the N-terminal section; belongs to the proline dehydrogenase family.</text>
</comment>
<keyword evidence="5" id="KW-0642">Proline metabolism</keyword>
<dbReference type="EMBL" id="CP003542">
    <property type="protein sequence ID" value="AFP83751.1"/>
    <property type="molecule type" value="Genomic_DNA"/>
</dbReference>
<dbReference type="RefSeq" id="WP_014887052.1">
    <property type="nucleotide sequence ID" value="NC_018415.1"/>
</dbReference>
<dbReference type="InterPro" id="IPR002872">
    <property type="entry name" value="Proline_DH_dom"/>
</dbReference>
<reference evidence="12 13" key="1">
    <citation type="journal article" date="2012" name="Mol. Biol. Evol.">
        <title>Genome reduction and co-evolution between the primary and secondary bacterial symbionts of psyllids.</title>
        <authorList>
            <person name="Sloan D.B."/>
            <person name="Moran N.A."/>
        </authorList>
    </citation>
    <scope>NUCLEOTIDE SEQUENCE [LARGE SCALE GENOMIC DNA]</scope>
    <source>
        <strain evidence="12 13">CS</strain>
    </source>
</reference>
<dbReference type="UniPathway" id="UPA00261">
    <property type="reaction ID" value="UER00373"/>
</dbReference>
<keyword evidence="2 5" id="KW-0560">Oxidoreductase</keyword>
<feature type="domain" description="Proline dehydrogenase PutA" evidence="11">
    <location>
        <begin position="59"/>
        <end position="128"/>
    </location>
</feature>
<sequence>MNKNYLLNIVSKHYSIEENIYLYNLLKFCDLKNIFFKKVDIITGNITNERRKNLRIDTVDNVLNEYNLSTKEGIQMMCLAESLLRIPDFITADSFIKDKISFQDWKEYYFTDYWKILFYNMIIEIISNFYYKKSHKVEKKFFINYFKSLIYYFSNNVMKIIGEKFVYANNIKEAISKSLSDKKNYSFDMLGEAAITFYDARKFYNQYKKSLYTIKNFFSINNYNNRKPTMSIKLSALHPKYSFFNRIRVMRDLPFLIKNLLMLSINSNIAITIDAEECDRMELSLLIYKKIFYSNFCEEWNKFGLVIQAYSKRALPALYWLNKISKELKKIIPIRLVKGAYWDYEIKLCQYNNMEYYPVYTNKFCTDLSYLLCTIYLLSKEVNETIYPQFATHNIQTIATVIVLSENKKYEFQKLFGMGDFVYYFFKKQYNINYREYAPIGEYKELLPYLVRRLLENGANSSFVNKIIFKNTNFYKLINNPLSNLILRKYNNKIPLPLDLYGGKRKFLQFYNLNISNQYYIFMKKIFLFDKKFWVSTSFNNLNKKKYVIFQPSNKYSLVGINNHDYNINYSIRILKKSFILWNKISLIKKIKIIKNFIFLINKNFIELIILCSREAGKTILDCVSDIKEGVDFCKYYCNQIFFLNKSTILPNITGESNIFVIESKGIFATISPWNFPIAIFLGQLIAALISGNVVISKPAETTSLIAYKLFQFLYKAGLPIGVCQIIIGSGNTIGNMLSFNNNIYGIIFTGSNNVADKINKNLAMRDNNPLHKIIAETGGLNVMIVDSTALIDQVVLDVVESAFKSSGQRCSALRLIYINENIYYELIKLLISVLENLKIGDPLDLTYDIGPVITKKSLNNLRKYRNDFEENKIYYNKIYLNIGNYIEPTLLRINGINDMKTEQFGPILHISIYKNNQINNIIEEINFSNFGLTCGIHSRNENFYKFVANKIKVGNVYINRNTIGAIVGMQPFGGCNLSGTGPKAGGFNYLLPLINEKTITINTTAQGGNIELLNE</sequence>
<evidence type="ECO:0000256" key="5">
    <source>
        <dbReference type="PIRNR" id="PIRNR000197"/>
    </source>
</evidence>
<dbReference type="PANTHER" id="PTHR42862:SF1">
    <property type="entry name" value="DELTA-1-PYRROLINE-5-CARBOXYLATE DEHYDROGENASE 2, ISOFORM A-RELATED"/>
    <property type="match status" value="1"/>
</dbReference>
<evidence type="ECO:0000313" key="12">
    <source>
        <dbReference type="EMBL" id="AFP83751.1"/>
    </source>
</evidence>
<dbReference type="OrthoDB" id="9812625at2"/>
<comment type="catalytic activity">
    <reaction evidence="5">
        <text>L-proline + a quinone = (S)-1-pyrroline-5-carboxylate + a quinol + H(+)</text>
        <dbReference type="Rhea" id="RHEA:23784"/>
        <dbReference type="ChEBI" id="CHEBI:15378"/>
        <dbReference type="ChEBI" id="CHEBI:17388"/>
        <dbReference type="ChEBI" id="CHEBI:24646"/>
        <dbReference type="ChEBI" id="CHEBI:60039"/>
        <dbReference type="ChEBI" id="CHEBI:132124"/>
        <dbReference type="EC" id="1.5.5.2"/>
    </reaction>
</comment>
<dbReference type="PROSITE" id="PS00070">
    <property type="entry name" value="ALDEHYDE_DEHYDR_CYS"/>
    <property type="match status" value="1"/>
</dbReference>
<dbReference type="Gene3D" id="1.20.5.460">
    <property type="entry name" value="Single helix bin"/>
    <property type="match status" value="1"/>
</dbReference>
<dbReference type="STRING" id="1202537.A33Y_0103"/>
<dbReference type="SUPFAM" id="SSF81935">
    <property type="entry name" value="N-terminal domain of bifunctional PutA protein"/>
    <property type="match status" value="1"/>
</dbReference>
<comment type="catalytic activity">
    <reaction evidence="4 5">
        <text>L-glutamate 5-semialdehyde + NAD(+) + H2O = L-glutamate + NADH + 2 H(+)</text>
        <dbReference type="Rhea" id="RHEA:30235"/>
        <dbReference type="ChEBI" id="CHEBI:15377"/>
        <dbReference type="ChEBI" id="CHEBI:15378"/>
        <dbReference type="ChEBI" id="CHEBI:29985"/>
        <dbReference type="ChEBI" id="CHEBI:57540"/>
        <dbReference type="ChEBI" id="CHEBI:57945"/>
        <dbReference type="ChEBI" id="CHEBI:58066"/>
        <dbReference type="EC" id="1.2.1.88"/>
    </reaction>
</comment>
<keyword evidence="5" id="KW-0804">Transcription</keyword>
<dbReference type="NCBIfam" id="NF008869">
    <property type="entry name" value="PRK11904.1"/>
    <property type="match status" value="1"/>
</dbReference>
<dbReference type="Pfam" id="PF00171">
    <property type="entry name" value="Aldedh"/>
    <property type="match status" value="1"/>
</dbReference>
<evidence type="ECO:0000256" key="4">
    <source>
        <dbReference type="ARBA" id="ARBA00048142"/>
    </source>
</evidence>
<name>J7GWD9_CARRU</name>
<dbReference type="Proteomes" id="UP000003931">
    <property type="component" value="Chromosome"/>
</dbReference>
<dbReference type="GO" id="GO:0003677">
    <property type="term" value="F:DNA binding"/>
    <property type="evidence" value="ECO:0007669"/>
    <property type="project" value="UniProtKB-KW"/>
</dbReference>
<keyword evidence="5" id="KW-0238">DNA-binding</keyword>
<feature type="domain" description="Proline dehydrogenase" evidence="10">
    <location>
        <begin position="174"/>
        <end position="466"/>
    </location>
</feature>
<dbReference type="SUPFAM" id="SSF53720">
    <property type="entry name" value="ALDH-like"/>
    <property type="match status" value="1"/>
</dbReference>
<evidence type="ECO:0000256" key="6">
    <source>
        <dbReference type="PIRSR" id="PIRSR000197-1"/>
    </source>
</evidence>
<dbReference type="FunFam" id="3.40.309.10:FF:000005">
    <property type="entry name" value="1-pyrroline-5-carboxylate dehydrogenase 1"/>
    <property type="match status" value="1"/>
</dbReference>
<dbReference type="InterPro" id="IPR050485">
    <property type="entry name" value="Proline_metab_enzyme"/>
</dbReference>
<feature type="domain" description="Aldehyde dehydrogenase" evidence="9">
    <location>
        <begin position="566"/>
        <end position="999"/>
    </location>
</feature>
<dbReference type="EC" id="1.2.1.88" evidence="5"/>
<comment type="similarity">
    <text evidence="8">Belongs to the aldehyde dehydrogenase family.</text>
</comment>
<dbReference type="InterPro" id="IPR024082">
    <property type="entry name" value="PRODH_PutA_dom_II"/>
</dbReference>
<comment type="pathway">
    <text evidence="5">Amino-acid degradation; L-proline degradation into L-glutamate; L-glutamate from L-proline: step 1/2.</text>
</comment>
<keyword evidence="5" id="KW-0678">Repressor</keyword>
<dbReference type="Gene3D" id="3.20.20.220">
    <property type="match status" value="1"/>
</dbReference>
<dbReference type="GO" id="GO:0010133">
    <property type="term" value="P:L-proline catabolic process to L-glutamate"/>
    <property type="evidence" value="ECO:0007669"/>
    <property type="project" value="UniProtKB-UniRule"/>
</dbReference>
<evidence type="ECO:0000259" key="11">
    <source>
        <dbReference type="Pfam" id="PF14850"/>
    </source>
</evidence>
<keyword evidence="5" id="KW-0285">Flavoprotein</keyword>
<dbReference type="GO" id="GO:0003842">
    <property type="term" value="F:L-glutamate gamma-semialdehyde dehydrogenase activity"/>
    <property type="evidence" value="ECO:0007669"/>
    <property type="project" value="UniProtKB-UniRule"/>
</dbReference>
<keyword evidence="3 5" id="KW-0520">NAD</keyword>
<keyword evidence="5" id="KW-0274">FAD</keyword>
<comment type="similarity">
    <text evidence="5">In the C-terminal section; belongs to the aldehyde dehydrogenase family.</text>
</comment>
<dbReference type="InterPro" id="IPR016162">
    <property type="entry name" value="Ald_DH_N"/>
</dbReference>